<reference evidence="14" key="1">
    <citation type="submission" date="2021-05" db="EMBL/GenBank/DDBJ databases">
        <title>The genome of the haptophyte Pavlova lutheri (Diacronema luteri, Pavlovales) - a model for lipid biosynthesis in eukaryotic algae.</title>
        <authorList>
            <person name="Hulatt C.J."/>
            <person name="Posewitz M.C."/>
        </authorList>
    </citation>
    <scope>NUCLEOTIDE SEQUENCE</scope>
    <source>
        <strain evidence="14">NIVA-4/92</strain>
    </source>
</reference>
<evidence type="ECO:0000256" key="2">
    <source>
        <dbReference type="ARBA" id="ARBA00022448"/>
    </source>
</evidence>
<keyword evidence="8" id="KW-0406">Ion transport</keyword>
<protein>
    <recommendedName>
        <fullName evidence="13">Potassium channel domain-containing protein</fullName>
    </recommendedName>
</protein>
<proteinExistence type="predicted"/>
<keyword evidence="7 12" id="KW-1133">Transmembrane helix</keyword>
<keyword evidence="2" id="KW-0813">Transport</keyword>
<evidence type="ECO:0000256" key="3">
    <source>
        <dbReference type="ARBA" id="ARBA00022538"/>
    </source>
</evidence>
<accession>A0A8J5XHY3</accession>
<dbReference type="EMBL" id="JAGTXO010000012">
    <property type="protein sequence ID" value="KAG8464653.1"/>
    <property type="molecule type" value="Genomic_DNA"/>
</dbReference>
<keyword evidence="5" id="KW-0631">Potassium channel</keyword>
<keyword evidence="6" id="KW-0630">Potassium</keyword>
<dbReference type="SUPFAM" id="SSF81324">
    <property type="entry name" value="Voltage-gated potassium channels"/>
    <property type="match status" value="1"/>
</dbReference>
<evidence type="ECO:0000256" key="8">
    <source>
        <dbReference type="ARBA" id="ARBA00023065"/>
    </source>
</evidence>
<feature type="transmembrane region" description="Helical" evidence="12">
    <location>
        <begin position="352"/>
        <end position="368"/>
    </location>
</feature>
<feature type="transmembrane region" description="Helical" evidence="12">
    <location>
        <begin position="76"/>
        <end position="101"/>
    </location>
</feature>
<organism evidence="14 15">
    <name type="scientific">Diacronema lutheri</name>
    <name type="common">Unicellular marine alga</name>
    <name type="synonym">Monochrysis lutheri</name>
    <dbReference type="NCBI Taxonomy" id="2081491"/>
    <lineage>
        <taxon>Eukaryota</taxon>
        <taxon>Haptista</taxon>
        <taxon>Haptophyta</taxon>
        <taxon>Pavlovophyceae</taxon>
        <taxon>Pavlovales</taxon>
        <taxon>Pavlovaceae</taxon>
        <taxon>Diacronema</taxon>
    </lineage>
</organism>
<evidence type="ECO:0000256" key="10">
    <source>
        <dbReference type="ARBA" id="ARBA00023303"/>
    </source>
</evidence>
<keyword evidence="9 12" id="KW-0472">Membrane</keyword>
<dbReference type="PANTHER" id="PTHR10027:SF10">
    <property type="entry name" value="SLOWPOKE 2, ISOFORM D"/>
    <property type="match status" value="1"/>
</dbReference>
<dbReference type="OrthoDB" id="433309at2759"/>
<dbReference type="Proteomes" id="UP000751190">
    <property type="component" value="Unassembled WGS sequence"/>
</dbReference>
<feature type="region of interest" description="Disordered" evidence="11">
    <location>
        <begin position="637"/>
        <end position="661"/>
    </location>
</feature>
<feature type="transmembrane region" description="Helical" evidence="12">
    <location>
        <begin position="380"/>
        <end position="397"/>
    </location>
</feature>
<feature type="region of interest" description="Disordered" evidence="11">
    <location>
        <begin position="1033"/>
        <end position="1059"/>
    </location>
</feature>
<dbReference type="Pfam" id="PF07885">
    <property type="entry name" value="Ion_trans_2"/>
    <property type="match status" value="1"/>
</dbReference>
<sequence>MEVGARSALRFAVRDLDGLKLRARTVDNAALVLRQEQREVVSNYAISALALVLFALHFVVLTTSRSVQLLSVSTSAVVGLSLVFALIAWVVMLLPAIPASLTRMDAAKRRADAAIRNLQARSEQVVSVDRRELLRGPQTDFSSLLRASTIPRLMRRVRNTPEYWVARLLRLGFYSACYVASTYWMVERTDRGTWIFEDMPPFFFFVNFVSLWTNYFDYMLELQSGRWEFVFSLGSLVELTTQPPFILVVSGILSALSRLEWRGADGVAGSISTIWQVDRLSSDPNLYLFEFGFLRFLAAHHVSAIMLTKLRVRSTRVRVFALVVTVFCIFAVIAGAMFVLEARLAGPEYVNYFDFFFFAVVTGSTVGYGDFAPSTPLSRLVVIIAILLTIAVVPAQITKLQDALNEEPKSAGTPPRPGEPYVLVTGAVSPVQLEVFVRSLERCVKDDFHRPPAKVVVLSPLPVEQYESASRSALLSVFVYRGDMLRSLELGTSRSPINLRSAIHAFVFGGTEATAEDDMAAMLRCLALLNFVPNWSITCTINRAVNMTMAANMGVWSTLCVNDLQMRWLARSITDTPGLISLMANLIAEPLEHKEAKRLLKGEHLLDHIEHVRKVAPASRADTGGLERELNRMPPTALERSASSSDAHIAKRRASTPLPAPTSAAADMRDYLLGAESQLIVSRLPAWAIGLRASELYDVFAQQDGLQLLAVSDERSMHIFQGGTQLLSQMHGVYVCRSALDLDEFLQSKQPPPGMALAPVGAVGKSGEPALPAPAPAPAPRRLRASAPALGFTDGNGELTSTQLGALLRGDRIVILGAPHDVDILITLLLGGGRNGLTTTGARYTHVMHVCLAPFAGLHKVLAKFAGGAHGEQPRYTFVQDDPLNHEVLKAHLLAPGLHSVIIFHDHLAASADQQMDAAVCVAKVETMLPSAGGAERARVFISLASTASIRFIERASWWPVSDSTVSGHLTSPTYAAGQVFGDEMLFPLMMSWRKAGLVTFCRNLTDDALDPVSIKLVDLPADLAWRAEPTPAFASPHPLGGGEMPPTQGAPVPHPTPSARHRLVRGMLTYGELKVELLRRGRLPIGLFRQRLTSGLSDRALRAMPYTFTNPPNATPVRDSDRVYVLQHKGDGGARWEHSKSGREIEEAARKIQASFRQVGTRRWKAARIAKLELDGVLQPRAGKPQGGSYFGGGLSRGFAGLRLGL</sequence>
<evidence type="ECO:0000256" key="5">
    <source>
        <dbReference type="ARBA" id="ARBA00022826"/>
    </source>
</evidence>
<dbReference type="InterPro" id="IPR013099">
    <property type="entry name" value="K_chnl_dom"/>
</dbReference>
<dbReference type="GO" id="GO:0016020">
    <property type="term" value="C:membrane"/>
    <property type="evidence" value="ECO:0007669"/>
    <property type="project" value="UniProtKB-SubCell"/>
</dbReference>
<feature type="transmembrane region" description="Helical" evidence="12">
    <location>
        <begin position="164"/>
        <end position="186"/>
    </location>
</feature>
<dbReference type="InterPro" id="IPR047871">
    <property type="entry name" value="K_chnl_Slo-like"/>
</dbReference>
<feature type="domain" description="Potassium channel" evidence="13">
    <location>
        <begin position="329"/>
        <end position="404"/>
    </location>
</feature>
<evidence type="ECO:0000256" key="1">
    <source>
        <dbReference type="ARBA" id="ARBA00004141"/>
    </source>
</evidence>
<evidence type="ECO:0000259" key="13">
    <source>
        <dbReference type="Pfam" id="PF07885"/>
    </source>
</evidence>
<evidence type="ECO:0000256" key="4">
    <source>
        <dbReference type="ARBA" id="ARBA00022692"/>
    </source>
</evidence>
<evidence type="ECO:0000256" key="6">
    <source>
        <dbReference type="ARBA" id="ARBA00022958"/>
    </source>
</evidence>
<comment type="caution">
    <text evidence="14">The sequence shown here is derived from an EMBL/GenBank/DDBJ whole genome shotgun (WGS) entry which is preliminary data.</text>
</comment>
<keyword evidence="3" id="KW-0633">Potassium transport</keyword>
<feature type="transmembrane region" description="Helical" evidence="12">
    <location>
        <begin position="44"/>
        <end position="64"/>
    </location>
</feature>
<comment type="subcellular location">
    <subcellularLocation>
        <location evidence="1">Membrane</location>
        <topology evidence="1">Multi-pass membrane protein</topology>
    </subcellularLocation>
</comment>
<evidence type="ECO:0000313" key="14">
    <source>
        <dbReference type="EMBL" id="KAG8464653.1"/>
    </source>
</evidence>
<name>A0A8J5XHY3_DIALT</name>
<keyword evidence="4 12" id="KW-0812">Transmembrane</keyword>
<feature type="transmembrane region" description="Helical" evidence="12">
    <location>
        <begin position="319"/>
        <end position="340"/>
    </location>
</feature>
<dbReference type="PANTHER" id="PTHR10027">
    <property type="entry name" value="CALCIUM-ACTIVATED POTASSIUM CHANNEL ALPHA CHAIN"/>
    <property type="match status" value="1"/>
</dbReference>
<dbReference type="GO" id="GO:0005267">
    <property type="term" value="F:potassium channel activity"/>
    <property type="evidence" value="ECO:0007669"/>
    <property type="project" value="UniProtKB-KW"/>
</dbReference>
<evidence type="ECO:0000256" key="12">
    <source>
        <dbReference type="SAM" id="Phobius"/>
    </source>
</evidence>
<evidence type="ECO:0000256" key="9">
    <source>
        <dbReference type="ARBA" id="ARBA00023136"/>
    </source>
</evidence>
<keyword evidence="15" id="KW-1185">Reference proteome</keyword>
<evidence type="ECO:0000256" key="7">
    <source>
        <dbReference type="ARBA" id="ARBA00022989"/>
    </source>
</evidence>
<evidence type="ECO:0000256" key="11">
    <source>
        <dbReference type="SAM" id="MobiDB-lite"/>
    </source>
</evidence>
<evidence type="ECO:0000313" key="15">
    <source>
        <dbReference type="Proteomes" id="UP000751190"/>
    </source>
</evidence>
<dbReference type="AlphaFoldDB" id="A0A8J5XHY3"/>
<feature type="transmembrane region" description="Helical" evidence="12">
    <location>
        <begin position="201"/>
        <end position="218"/>
    </location>
</feature>
<keyword evidence="10" id="KW-0407">Ion channel</keyword>
<dbReference type="Gene3D" id="1.10.287.70">
    <property type="match status" value="1"/>
</dbReference>
<gene>
    <name evidence="14" type="ORF">KFE25_010021</name>
</gene>